<feature type="region of interest" description="Disordered" evidence="1">
    <location>
        <begin position="75"/>
        <end position="153"/>
    </location>
</feature>
<keyword evidence="3" id="KW-1185">Reference proteome</keyword>
<reference evidence="2 3" key="1">
    <citation type="submission" date="2016-10" db="EMBL/GenBank/DDBJ databases">
        <authorList>
            <person name="de Groot N.N."/>
        </authorList>
    </citation>
    <scope>NUCLEOTIDE SEQUENCE [LARGE SCALE GENOMIC DNA]</scope>
    <source>
        <strain evidence="2 3">CGMCC 1.9157</strain>
    </source>
</reference>
<dbReference type="Proteomes" id="UP000199236">
    <property type="component" value="Unassembled WGS sequence"/>
</dbReference>
<dbReference type="EMBL" id="FOVR01000021">
    <property type="protein sequence ID" value="SFP08600.1"/>
    <property type="molecule type" value="Genomic_DNA"/>
</dbReference>
<name>A0A1I5MGE1_9HYPH</name>
<protein>
    <submittedName>
        <fullName evidence="2">Uncharacterized protein</fullName>
    </submittedName>
</protein>
<gene>
    <name evidence="2" type="ORF">SAMN04488056_12128</name>
</gene>
<dbReference type="STRING" id="655353.SAMN04488056_12128"/>
<feature type="compositionally biased region" description="Basic and acidic residues" evidence="1">
    <location>
        <begin position="130"/>
        <end position="153"/>
    </location>
</feature>
<evidence type="ECO:0000313" key="2">
    <source>
        <dbReference type="EMBL" id="SFP08600.1"/>
    </source>
</evidence>
<feature type="compositionally biased region" description="Polar residues" evidence="1">
    <location>
        <begin position="95"/>
        <end position="129"/>
    </location>
</feature>
<proteinExistence type="predicted"/>
<evidence type="ECO:0000256" key="1">
    <source>
        <dbReference type="SAM" id="MobiDB-lite"/>
    </source>
</evidence>
<dbReference type="RefSeq" id="WP_090075545.1">
    <property type="nucleotide sequence ID" value="NZ_FOVR01000021.1"/>
</dbReference>
<sequence>MPSERTSVRQPYGQSRFEVDAVLTETLQLCLVKPNLKEVWLDLNNRGRVSSSYSSFMRSLKSAVSYRDFSHLRSMARTNSHEQDGSGRGNAGGNVPTTENLASVSQNTSQNSEAATLPTYSKTVDQSRSAAERFRNSKDNPFRKIDRKKRFEF</sequence>
<organism evidence="2 3">
    <name type="scientific">Cohaesibacter marisflavi</name>
    <dbReference type="NCBI Taxonomy" id="655353"/>
    <lineage>
        <taxon>Bacteria</taxon>
        <taxon>Pseudomonadati</taxon>
        <taxon>Pseudomonadota</taxon>
        <taxon>Alphaproteobacteria</taxon>
        <taxon>Hyphomicrobiales</taxon>
        <taxon>Cohaesibacteraceae</taxon>
    </lineage>
</organism>
<dbReference type="AlphaFoldDB" id="A0A1I5MGE1"/>
<accession>A0A1I5MGE1</accession>
<evidence type="ECO:0000313" key="3">
    <source>
        <dbReference type="Proteomes" id="UP000199236"/>
    </source>
</evidence>